<keyword evidence="2" id="KW-0646">Protease inhibitor</keyword>
<evidence type="ECO:0000256" key="2">
    <source>
        <dbReference type="ARBA" id="ARBA00022690"/>
    </source>
</evidence>
<keyword evidence="5" id="KW-1185">Reference proteome</keyword>
<dbReference type="PANTHER" id="PTHR33091">
    <property type="entry name" value="PROTEIN, PUTATIVE, EXPRESSED-RELATED"/>
    <property type="match status" value="1"/>
</dbReference>
<comment type="caution">
    <text evidence="4">The sequence shown here is derived from an EMBL/GenBank/DDBJ whole genome shotgun (WGS) entry which is preliminary data.</text>
</comment>
<dbReference type="GO" id="GO:0004867">
    <property type="term" value="F:serine-type endopeptidase inhibitor activity"/>
    <property type="evidence" value="ECO:0007669"/>
    <property type="project" value="UniProtKB-KW"/>
</dbReference>
<dbReference type="PRINTS" id="PR00292">
    <property type="entry name" value="POTATOINHBTR"/>
</dbReference>
<comment type="similarity">
    <text evidence="1">Belongs to the protease inhibitor I13 (potato type I serine protease inhibitor) family.</text>
</comment>
<protein>
    <submittedName>
        <fullName evidence="4">Uncharacterized protein</fullName>
    </submittedName>
</protein>
<dbReference type="InterPro" id="IPR000864">
    <property type="entry name" value="Prot_inh_pot1"/>
</dbReference>
<reference evidence="4 5" key="1">
    <citation type="submission" date="2024-02" db="EMBL/GenBank/DDBJ databases">
        <title>Chromosome-scale genome assembly of the rough periwinkle Littorina saxatilis.</title>
        <authorList>
            <person name="De Jode A."/>
            <person name="Faria R."/>
            <person name="Formenti G."/>
            <person name="Sims Y."/>
            <person name="Smith T.P."/>
            <person name="Tracey A."/>
            <person name="Wood J.M.D."/>
            <person name="Zagrodzka Z.B."/>
            <person name="Johannesson K."/>
            <person name="Butlin R.K."/>
            <person name="Leder E.H."/>
        </authorList>
    </citation>
    <scope>NUCLEOTIDE SEQUENCE [LARGE SCALE GENOMIC DNA]</scope>
    <source>
        <strain evidence="4">Snail1</strain>
        <tissue evidence="4">Muscle</tissue>
    </source>
</reference>
<evidence type="ECO:0000256" key="3">
    <source>
        <dbReference type="ARBA" id="ARBA00022900"/>
    </source>
</evidence>
<name>A0AAN9B1L3_9CAEN</name>
<dbReference type="Proteomes" id="UP001374579">
    <property type="component" value="Unassembled WGS sequence"/>
</dbReference>
<sequence>MEQQQEEGGKSSWPELLGKTYEEAEATIKAERPDLNIFRVLENSPVTMDYRIERVRITVNQAGVVVLEPVTG</sequence>
<dbReference type="SUPFAM" id="SSF54654">
    <property type="entry name" value="CI-2 family of serine protease inhibitors"/>
    <property type="match status" value="1"/>
</dbReference>
<evidence type="ECO:0000256" key="1">
    <source>
        <dbReference type="ARBA" id="ARBA00008210"/>
    </source>
</evidence>
<dbReference type="AlphaFoldDB" id="A0AAN9B1L3"/>
<accession>A0AAN9B1L3</accession>
<gene>
    <name evidence="4" type="ORF">V1264_004526</name>
</gene>
<proteinExistence type="inferred from homology"/>
<dbReference type="Pfam" id="PF00280">
    <property type="entry name" value="potato_inhibit"/>
    <property type="match status" value="1"/>
</dbReference>
<evidence type="ECO:0000313" key="4">
    <source>
        <dbReference type="EMBL" id="KAK7097571.1"/>
    </source>
</evidence>
<evidence type="ECO:0000313" key="5">
    <source>
        <dbReference type="Proteomes" id="UP001374579"/>
    </source>
</evidence>
<dbReference type="EMBL" id="JBAMIC010000013">
    <property type="protein sequence ID" value="KAK7097571.1"/>
    <property type="molecule type" value="Genomic_DNA"/>
</dbReference>
<dbReference type="Gene3D" id="3.30.10.10">
    <property type="entry name" value="Trypsin Inhibitor V, subunit A"/>
    <property type="match status" value="1"/>
</dbReference>
<dbReference type="PANTHER" id="PTHR33091:SF29">
    <property type="entry name" value="SUBTILISIN INHIBITOR 1"/>
    <property type="match status" value="1"/>
</dbReference>
<dbReference type="InterPro" id="IPR036354">
    <property type="entry name" value="Prot_inh_pot1_sf"/>
</dbReference>
<keyword evidence="3" id="KW-0722">Serine protease inhibitor</keyword>
<dbReference type="GO" id="GO:0009611">
    <property type="term" value="P:response to wounding"/>
    <property type="evidence" value="ECO:0007669"/>
    <property type="project" value="InterPro"/>
</dbReference>
<organism evidence="4 5">
    <name type="scientific">Littorina saxatilis</name>
    <dbReference type="NCBI Taxonomy" id="31220"/>
    <lineage>
        <taxon>Eukaryota</taxon>
        <taxon>Metazoa</taxon>
        <taxon>Spiralia</taxon>
        <taxon>Lophotrochozoa</taxon>
        <taxon>Mollusca</taxon>
        <taxon>Gastropoda</taxon>
        <taxon>Caenogastropoda</taxon>
        <taxon>Littorinimorpha</taxon>
        <taxon>Littorinoidea</taxon>
        <taxon>Littorinidae</taxon>
        <taxon>Littorina</taxon>
    </lineage>
</organism>